<evidence type="ECO:0000313" key="3">
    <source>
        <dbReference type="Proteomes" id="UP001325479"/>
    </source>
</evidence>
<dbReference type="EMBL" id="CP139965">
    <property type="protein sequence ID" value="WQD78449.1"/>
    <property type="molecule type" value="Genomic_DNA"/>
</dbReference>
<proteinExistence type="predicted"/>
<evidence type="ECO:0000313" key="2">
    <source>
        <dbReference type="EMBL" id="WQD78449.1"/>
    </source>
</evidence>
<keyword evidence="3" id="KW-1185">Reference proteome</keyword>
<organism evidence="2 3">
    <name type="scientific">Paraburkholderia kururiensis</name>
    <dbReference type="NCBI Taxonomy" id="984307"/>
    <lineage>
        <taxon>Bacteria</taxon>
        <taxon>Pseudomonadati</taxon>
        <taxon>Pseudomonadota</taxon>
        <taxon>Betaproteobacteria</taxon>
        <taxon>Burkholderiales</taxon>
        <taxon>Burkholderiaceae</taxon>
        <taxon>Paraburkholderia</taxon>
    </lineage>
</organism>
<sequence>MSFDDSTFQRANVTRRVHDDNSEPRLEHAETRTRSGDATRAPVRTRNWAWANSNETYDWMDSHTPVPPSDLLN</sequence>
<name>A0ABZ0WM43_9BURK</name>
<feature type="compositionally biased region" description="Basic and acidic residues" evidence="1">
    <location>
        <begin position="16"/>
        <end position="37"/>
    </location>
</feature>
<dbReference type="Proteomes" id="UP001325479">
    <property type="component" value="Chromosome"/>
</dbReference>
<feature type="region of interest" description="Disordered" evidence="1">
    <location>
        <begin position="1"/>
        <end position="40"/>
    </location>
</feature>
<gene>
    <name evidence="2" type="ORF">U0042_01700</name>
</gene>
<reference evidence="2 3" key="1">
    <citation type="submission" date="2023-12" db="EMBL/GenBank/DDBJ databases">
        <title>Genome sequencing and assembly of bacterial species from a model synthetic community.</title>
        <authorList>
            <person name="Hogle S.L."/>
        </authorList>
    </citation>
    <scope>NUCLEOTIDE SEQUENCE [LARGE SCALE GENOMIC DNA]</scope>
    <source>
        <strain evidence="2 3">HAMBI 2494</strain>
    </source>
</reference>
<evidence type="ECO:0000256" key="1">
    <source>
        <dbReference type="SAM" id="MobiDB-lite"/>
    </source>
</evidence>
<protein>
    <submittedName>
        <fullName evidence="2">Uncharacterized protein</fullName>
    </submittedName>
</protein>
<accession>A0ABZ0WM43</accession>
<feature type="compositionally biased region" description="Polar residues" evidence="1">
    <location>
        <begin position="1"/>
        <end position="12"/>
    </location>
</feature>
<dbReference type="RefSeq" id="WP_114809584.1">
    <property type="nucleotide sequence ID" value="NZ_CP139965.1"/>
</dbReference>